<protein>
    <recommendedName>
        <fullName evidence="3">YncI copper-binding domain-containing protein</fullName>
    </recommendedName>
</protein>
<dbReference type="Pfam" id="PF07987">
    <property type="entry name" value="DUF1775"/>
    <property type="match status" value="1"/>
</dbReference>
<comment type="caution">
    <text evidence="4">The sequence shown here is derived from an EMBL/GenBank/DDBJ whole genome shotgun (WGS) entry which is preliminary data.</text>
</comment>
<feature type="domain" description="YncI copper-binding" evidence="3">
    <location>
        <begin position="20"/>
        <end position="145"/>
    </location>
</feature>
<sequence>MRLAAALILLLVLAAPASAHVDVSPKVARPGDTVTLTFTVPNERPDAATTALELFLPPGVPARLAPPKGWTSTDRGGGDVVFAPERPDGAIGPGRAQAFKVTLGPLPTADRIVFKALQTYADGEVVRWIQATGPDDERPAAILDLSGNGAPKVDGQTRWPLYVGALVALVVLAGIAGTVIRARRSVKED</sequence>
<dbReference type="RefSeq" id="WP_121249278.1">
    <property type="nucleotide sequence ID" value="NZ_RBIL01000001.1"/>
</dbReference>
<feature type="transmembrane region" description="Helical" evidence="1">
    <location>
        <begin position="159"/>
        <end position="180"/>
    </location>
</feature>
<proteinExistence type="predicted"/>
<keyword evidence="1" id="KW-0472">Membrane</keyword>
<evidence type="ECO:0000256" key="1">
    <source>
        <dbReference type="SAM" id="Phobius"/>
    </source>
</evidence>
<reference evidence="4 5" key="1">
    <citation type="submission" date="2018-10" db="EMBL/GenBank/DDBJ databases">
        <title>Genomic Encyclopedia of Archaeal and Bacterial Type Strains, Phase II (KMG-II): from individual species to whole genera.</title>
        <authorList>
            <person name="Goeker M."/>
        </authorList>
    </citation>
    <scope>NUCLEOTIDE SEQUENCE [LARGE SCALE GENOMIC DNA]</scope>
    <source>
        <strain evidence="4 5">DSM 14954</strain>
    </source>
</reference>
<evidence type="ECO:0000313" key="4">
    <source>
        <dbReference type="EMBL" id="RKQ91562.1"/>
    </source>
</evidence>
<dbReference type="InterPro" id="IPR012533">
    <property type="entry name" value="YcnI-copper_dom"/>
</dbReference>
<keyword evidence="5" id="KW-1185">Reference proteome</keyword>
<accession>A0A660L952</accession>
<gene>
    <name evidence="4" type="ORF">C8N24_1385</name>
</gene>
<dbReference type="Proteomes" id="UP000278962">
    <property type="component" value="Unassembled WGS sequence"/>
</dbReference>
<feature type="signal peptide" evidence="2">
    <location>
        <begin position="1"/>
        <end position="19"/>
    </location>
</feature>
<evidence type="ECO:0000259" key="3">
    <source>
        <dbReference type="Pfam" id="PF07987"/>
    </source>
</evidence>
<keyword evidence="1" id="KW-1133">Transmembrane helix</keyword>
<evidence type="ECO:0000313" key="5">
    <source>
        <dbReference type="Proteomes" id="UP000278962"/>
    </source>
</evidence>
<name>A0A660L952_9ACTN</name>
<keyword evidence="2" id="KW-0732">Signal</keyword>
<dbReference type="Gene3D" id="2.60.40.2230">
    <property type="entry name" value="Uncharacterised protein YcnI-like PF07987, DUF1775"/>
    <property type="match status" value="1"/>
</dbReference>
<evidence type="ECO:0000256" key="2">
    <source>
        <dbReference type="SAM" id="SignalP"/>
    </source>
</evidence>
<dbReference type="InterPro" id="IPR038507">
    <property type="entry name" value="YcnI-like_sf"/>
</dbReference>
<dbReference type="EMBL" id="RBIL01000001">
    <property type="protein sequence ID" value="RKQ91562.1"/>
    <property type="molecule type" value="Genomic_DNA"/>
</dbReference>
<organism evidence="4 5">
    <name type="scientific">Solirubrobacter pauli</name>
    <dbReference type="NCBI Taxonomy" id="166793"/>
    <lineage>
        <taxon>Bacteria</taxon>
        <taxon>Bacillati</taxon>
        <taxon>Actinomycetota</taxon>
        <taxon>Thermoleophilia</taxon>
        <taxon>Solirubrobacterales</taxon>
        <taxon>Solirubrobacteraceae</taxon>
        <taxon>Solirubrobacter</taxon>
    </lineage>
</organism>
<feature type="chain" id="PRO_5038842605" description="YncI copper-binding domain-containing protein" evidence="2">
    <location>
        <begin position="20"/>
        <end position="189"/>
    </location>
</feature>
<keyword evidence="1" id="KW-0812">Transmembrane</keyword>
<dbReference type="AlphaFoldDB" id="A0A660L952"/>